<dbReference type="InterPro" id="IPR001034">
    <property type="entry name" value="DeoR_HTH"/>
</dbReference>
<dbReference type="SUPFAM" id="SSF100950">
    <property type="entry name" value="NagB/RpiA/CoA transferase-like"/>
    <property type="match status" value="1"/>
</dbReference>
<keyword evidence="4" id="KW-0804">Transcription</keyword>
<accession>A0A919CNJ5</accession>
<dbReference type="EMBL" id="BMZS01000002">
    <property type="protein sequence ID" value="GHD44163.1"/>
    <property type="molecule type" value="Genomic_DNA"/>
</dbReference>
<dbReference type="Pfam" id="PF08220">
    <property type="entry name" value="HTH_DeoR"/>
    <property type="match status" value="1"/>
</dbReference>
<dbReference type="PANTHER" id="PTHR30363:SF4">
    <property type="entry name" value="GLYCEROL-3-PHOSPHATE REGULON REPRESSOR"/>
    <property type="match status" value="1"/>
</dbReference>
<dbReference type="RefSeq" id="WP_189987949.1">
    <property type="nucleotide sequence ID" value="NZ_BMZS01000002.1"/>
</dbReference>
<dbReference type="InterPro" id="IPR014036">
    <property type="entry name" value="DeoR-like_C"/>
</dbReference>
<keyword evidence="2" id="KW-0805">Transcription regulation</keyword>
<dbReference type="GO" id="GO:0003677">
    <property type="term" value="F:DNA binding"/>
    <property type="evidence" value="ECO:0007669"/>
    <property type="project" value="UniProtKB-KW"/>
</dbReference>
<dbReference type="InterPro" id="IPR050313">
    <property type="entry name" value="Carb_Metab_HTH_regulators"/>
</dbReference>
<evidence type="ECO:0000256" key="3">
    <source>
        <dbReference type="ARBA" id="ARBA00023125"/>
    </source>
</evidence>
<dbReference type="SMART" id="SM01134">
    <property type="entry name" value="DeoRC"/>
    <property type="match status" value="1"/>
</dbReference>
<protein>
    <submittedName>
        <fullName evidence="6">DeoR/GlpR family transcriptional regulator</fullName>
    </submittedName>
</protein>
<dbReference type="InterPro" id="IPR018356">
    <property type="entry name" value="Tscrpt_reg_HTH_DeoR_CS"/>
</dbReference>
<dbReference type="PROSITE" id="PS51000">
    <property type="entry name" value="HTH_DEOR_2"/>
    <property type="match status" value="1"/>
</dbReference>
<gene>
    <name evidence="6" type="primary">glpR</name>
    <name evidence="6" type="ORF">GCM10017083_11290</name>
</gene>
<dbReference type="InterPro" id="IPR036390">
    <property type="entry name" value="WH_DNA-bd_sf"/>
</dbReference>
<dbReference type="InterPro" id="IPR037171">
    <property type="entry name" value="NagB/RpiA_transferase-like"/>
</dbReference>
<dbReference type="Proteomes" id="UP000630353">
    <property type="component" value="Unassembled WGS sequence"/>
</dbReference>
<keyword evidence="3" id="KW-0238">DNA-binding</keyword>
<feature type="domain" description="HTH deoR-type" evidence="5">
    <location>
        <begin position="4"/>
        <end position="59"/>
    </location>
</feature>
<evidence type="ECO:0000313" key="7">
    <source>
        <dbReference type="Proteomes" id="UP000630353"/>
    </source>
</evidence>
<dbReference type="GO" id="GO:0003700">
    <property type="term" value="F:DNA-binding transcription factor activity"/>
    <property type="evidence" value="ECO:0007669"/>
    <property type="project" value="InterPro"/>
</dbReference>
<dbReference type="SMART" id="SM00420">
    <property type="entry name" value="HTH_DEOR"/>
    <property type="match status" value="1"/>
</dbReference>
<dbReference type="PROSITE" id="PS00894">
    <property type="entry name" value="HTH_DEOR_1"/>
    <property type="match status" value="1"/>
</dbReference>
<reference evidence="6" key="2">
    <citation type="submission" date="2020-09" db="EMBL/GenBank/DDBJ databases">
        <authorList>
            <person name="Sun Q."/>
            <person name="Kim S."/>
        </authorList>
    </citation>
    <scope>NUCLEOTIDE SEQUENCE</scope>
    <source>
        <strain evidence="6">KCTC 42651</strain>
    </source>
</reference>
<keyword evidence="7" id="KW-1185">Reference proteome</keyword>
<proteinExistence type="predicted"/>
<dbReference type="AlphaFoldDB" id="A0A919CNJ5"/>
<keyword evidence="1" id="KW-0678">Repressor</keyword>
<sequence>MDKATRRRGRIREIVTERGYASIDELVRLFEVTPQTIRRDINHLAERGDLKRYHGGAGLSSSVENAPYDRRRLAFDAEKQAIGYKVAAEIPDHSSLFINIGTTTEAVARALLDHTGLRVITNNLNVAQILIGNPSFEVIIAGGVVRNRDGGIVGESATDLIQQFRVDVGVIGISGIADDGSLLDFDYREVRVAQSIVRNSEKVFLCADNSKFGRKAMVRLGHISQMHTLFTNDPVPEPFAEVFRHHNVRVVTVEA</sequence>
<dbReference type="Pfam" id="PF00455">
    <property type="entry name" value="DeoRC"/>
    <property type="match status" value="1"/>
</dbReference>
<dbReference type="PANTHER" id="PTHR30363">
    <property type="entry name" value="HTH-TYPE TRANSCRIPTIONAL REGULATOR SRLR-RELATED"/>
    <property type="match status" value="1"/>
</dbReference>
<name>A0A919CNJ5_9PROT</name>
<dbReference type="Gene3D" id="3.40.50.1360">
    <property type="match status" value="1"/>
</dbReference>
<dbReference type="PRINTS" id="PR00037">
    <property type="entry name" value="HTHLACR"/>
</dbReference>
<evidence type="ECO:0000256" key="1">
    <source>
        <dbReference type="ARBA" id="ARBA00022491"/>
    </source>
</evidence>
<organism evidence="6 7">
    <name type="scientific">Thalassobaculum fulvum</name>
    <dbReference type="NCBI Taxonomy" id="1633335"/>
    <lineage>
        <taxon>Bacteria</taxon>
        <taxon>Pseudomonadati</taxon>
        <taxon>Pseudomonadota</taxon>
        <taxon>Alphaproteobacteria</taxon>
        <taxon>Rhodospirillales</taxon>
        <taxon>Thalassobaculaceae</taxon>
        <taxon>Thalassobaculum</taxon>
    </lineage>
</organism>
<evidence type="ECO:0000259" key="5">
    <source>
        <dbReference type="PROSITE" id="PS51000"/>
    </source>
</evidence>
<dbReference type="SUPFAM" id="SSF46785">
    <property type="entry name" value="Winged helix' DNA-binding domain"/>
    <property type="match status" value="1"/>
</dbReference>
<reference evidence="6" key="1">
    <citation type="journal article" date="2014" name="Int. J. Syst. Evol. Microbiol.">
        <title>Complete genome sequence of Corynebacterium casei LMG S-19264T (=DSM 44701T), isolated from a smear-ripened cheese.</title>
        <authorList>
            <consortium name="US DOE Joint Genome Institute (JGI-PGF)"/>
            <person name="Walter F."/>
            <person name="Albersmeier A."/>
            <person name="Kalinowski J."/>
            <person name="Ruckert C."/>
        </authorList>
    </citation>
    <scope>NUCLEOTIDE SEQUENCE</scope>
    <source>
        <strain evidence="6">KCTC 42651</strain>
    </source>
</reference>
<comment type="caution">
    <text evidence="6">The sequence shown here is derived from an EMBL/GenBank/DDBJ whole genome shotgun (WGS) entry which is preliminary data.</text>
</comment>
<evidence type="ECO:0000256" key="2">
    <source>
        <dbReference type="ARBA" id="ARBA00023015"/>
    </source>
</evidence>
<evidence type="ECO:0000256" key="4">
    <source>
        <dbReference type="ARBA" id="ARBA00023163"/>
    </source>
</evidence>
<evidence type="ECO:0000313" key="6">
    <source>
        <dbReference type="EMBL" id="GHD44163.1"/>
    </source>
</evidence>